<dbReference type="PATRIC" id="fig|743719.3.peg.3924"/>
<dbReference type="EMBL" id="AGIP01000009">
    <property type="protein sequence ID" value="EHB62624.1"/>
    <property type="molecule type" value="Genomic_DNA"/>
</dbReference>
<gene>
    <name evidence="2" type="ORF">PaelaDRAFT_3867</name>
</gene>
<evidence type="ECO:0000313" key="2">
    <source>
        <dbReference type="EMBL" id="EHB62624.1"/>
    </source>
</evidence>
<accession>G4HIQ6</accession>
<proteinExistence type="predicted"/>
<feature type="region of interest" description="Disordered" evidence="1">
    <location>
        <begin position="1"/>
        <end position="82"/>
    </location>
</feature>
<reference evidence="2 3" key="1">
    <citation type="submission" date="2011-09" db="EMBL/GenBank/DDBJ databases">
        <title>The draft genome of Paenibacillus lactis 154.</title>
        <authorList>
            <consortium name="US DOE Joint Genome Institute (JGI-PGF)"/>
            <person name="Lucas S."/>
            <person name="Han J."/>
            <person name="Lapidus A."/>
            <person name="Cheng J.-F."/>
            <person name="Goodwin L."/>
            <person name="Pitluck S."/>
            <person name="Peters L."/>
            <person name="Land M.L."/>
            <person name="Hauser L."/>
            <person name="Siebers A."/>
            <person name="Thelen M."/>
            <person name="Hugenholtz P."/>
            <person name="Allgaier M."/>
            <person name="Woyke T.J."/>
        </authorList>
    </citation>
    <scope>NUCLEOTIDE SEQUENCE [LARGE SCALE GENOMIC DNA]</scope>
    <source>
        <strain evidence="2 3">154</strain>
    </source>
</reference>
<name>G4HIQ6_9BACL</name>
<evidence type="ECO:0000313" key="3">
    <source>
        <dbReference type="Proteomes" id="UP000003891"/>
    </source>
</evidence>
<dbReference type="eggNOG" id="ENOG50307J7">
    <property type="taxonomic scope" value="Bacteria"/>
</dbReference>
<evidence type="ECO:0000256" key="1">
    <source>
        <dbReference type="SAM" id="MobiDB-lite"/>
    </source>
</evidence>
<feature type="compositionally biased region" description="Basic and acidic residues" evidence="1">
    <location>
        <begin position="64"/>
        <end position="82"/>
    </location>
</feature>
<sequence>MDSKQGSKAPSKAEQALNSVEAAHHAVQQAEEHPTDHMIGQAERSIRHARAAVDQSHITGSDEAADRAEAQLAKDRERMEGK</sequence>
<organism evidence="2 3">
    <name type="scientific">Paenibacillus lactis 154</name>
    <dbReference type="NCBI Taxonomy" id="743719"/>
    <lineage>
        <taxon>Bacteria</taxon>
        <taxon>Bacillati</taxon>
        <taxon>Bacillota</taxon>
        <taxon>Bacilli</taxon>
        <taxon>Bacillales</taxon>
        <taxon>Paenibacillaceae</taxon>
        <taxon>Paenibacillus</taxon>
    </lineage>
</organism>
<dbReference type="RefSeq" id="WP_007131031.1">
    <property type="nucleotide sequence ID" value="NZ_AGIP01000009.1"/>
</dbReference>
<protein>
    <submittedName>
        <fullName evidence="2">Uncharacterized protein</fullName>
    </submittedName>
</protein>
<dbReference type="AlphaFoldDB" id="G4HIQ6"/>
<dbReference type="STRING" id="743719.PaelaDRAFT_3867"/>
<dbReference type="Proteomes" id="UP000003891">
    <property type="component" value="Unassembled WGS sequence"/>
</dbReference>